<organism evidence="3">
    <name type="scientific">Medioppia subpectinata</name>
    <dbReference type="NCBI Taxonomy" id="1979941"/>
    <lineage>
        <taxon>Eukaryota</taxon>
        <taxon>Metazoa</taxon>
        <taxon>Ecdysozoa</taxon>
        <taxon>Arthropoda</taxon>
        <taxon>Chelicerata</taxon>
        <taxon>Arachnida</taxon>
        <taxon>Acari</taxon>
        <taxon>Acariformes</taxon>
        <taxon>Sarcoptiformes</taxon>
        <taxon>Oribatida</taxon>
        <taxon>Brachypylina</taxon>
        <taxon>Oppioidea</taxon>
        <taxon>Oppiidae</taxon>
        <taxon>Medioppia</taxon>
    </lineage>
</organism>
<dbReference type="InterPro" id="IPR005946">
    <property type="entry name" value="Rib-P_diPkinase"/>
</dbReference>
<dbReference type="GO" id="GO:0002189">
    <property type="term" value="C:ribose phosphate diphosphokinase complex"/>
    <property type="evidence" value="ECO:0007669"/>
    <property type="project" value="TreeGrafter"/>
</dbReference>
<feature type="non-terminal residue" evidence="3">
    <location>
        <position position="305"/>
    </location>
</feature>
<evidence type="ECO:0000256" key="2">
    <source>
        <dbReference type="SAM" id="MobiDB-lite"/>
    </source>
</evidence>
<dbReference type="Gene3D" id="3.40.50.2020">
    <property type="match status" value="2"/>
</dbReference>
<evidence type="ECO:0000313" key="4">
    <source>
        <dbReference type="Proteomes" id="UP000759131"/>
    </source>
</evidence>
<dbReference type="AlphaFoldDB" id="A0A7R9KWB4"/>
<dbReference type="GO" id="GO:0006015">
    <property type="term" value="P:5-phosphoribose 1-diphosphate biosynthetic process"/>
    <property type="evidence" value="ECO:0007669"/>
    <property type="project" value="TreeGrafter"/>
</dbReference>
<dbReference type="GO" id="GO:0005524">
    <property type="term" value="F:ATP binding"/>
    <property type="evidence" value="ECO:0007669"/>
    <property type="project" value="TreeGrafter"/>
</dbReference>
<dbReference type="SUPFAM" id="SSF53271">
    <property type="entry name" value="PRTase-like"/>
    <property type="match status" value="1"/>
</dbReference>
<sequence>SGADDYLTAYGFEYNFIEEAIVDDMPAQHNGLQAGHEEWVDNEVMSDDSGYGDETTTGPALSQQINDEAQGFFDIPVENLRASPFLLQYIRENISDYKNAIIVARYPGAVRKATAYAERLRVGIAVIHGEHKEAETDEVDGRTSPPPALSDSSATEAASVGASVGMGSTSTDRYNWDGLPQLLPKEKPPITIVGDVGGRIAIMIDDVIDDVESFVSTAEHLRDHGAYKIYVLATHGFFSADAPALIEDSPIDEVIVTNTVPHELQKMRCHKIKTIDISILLAEAMRRIQNKESLSFLFKNVSLED</sequence>
<dbReference type="CDD" id="cd06223">
    <property type="entry name" value="PRTases_typeI"/>
    <property type="match status" value="1"/>
</dbReference>
<dbReference type="EMBL" id="CAJPIZ010006875">
    <property type="protein sequence ID" value="CAG2109900.1"/>
    <property type="molecule type" value="Genomic_DNA"/>
</dbReference>
<dbReference type="GO" id="GO:0004749">
    <property type="term" value="F:ribose phosphate diphosphokinase activity"/>
    <property type="evidence" value="ECO:0007669"/>
    <property type="project" value="TreeGrafter"/>
</dbReference>
<gene>
    <name evidence="3" type="ORF">OSB1V03_LOCUS9886</name>
</gene>
<reference evidence="3" key="1">
    <citation type="submission" date="2020-11" db="EMBL/GenBank/DDBJ databases">
        <authorList>
            <person name="Tran Van P."/>
        </authorList>
    </citation>
    <scope>NUCLEOTIDE SEQUENCE</scope>
</reference>
<dbReference type="InterPro" id="IPR029057">
    <property type="entry name" value="PRTase-like"/>
</dbReference>
<evidence type="ECO:0000256" key="1">
    <source>
        <dbReference type="ARBA" id="ARBA00006478"/>
    </source>
</evidence>
<dbReference type="PANTHER" id="PTHR10210">
    <property type="entry name" value="RIBOSE-PHOSPHATE DIPHOSPHOKINASE FAMILY MEMBER"/>
    <property type="match status" value="1"/>
</dbReference>
<dbReference type="InterPro" id="IPR000836">
    <property type="entry name" value="PRTase_dom"/>
</dbReference>
<proteinExistence type="inferred from homology"/>
<dbReference type="GO" id="GO:0006164">
    <property type="term" value="P:purine nucleotide biosynthetic process"/>
    <property type="evidence" value="ECO:0007669"/>
    <property type="project" value="TreeGrafter"/>
</dbReference>
<comment type="similarity">
    <text evidence="1">Belongs to the ribose-phosphate pyrophosphokinase family.</text>
</comment>
<evidence type="ECO:0000313" key="3">
    <source>
        <dbReference type="EMBL" id="CAD7629470.1"/>
    </source>
</evidence>
<feature type="region of interest" description="Disordered" evidence="2">
    <location>
        <begin position="133"/>
        <end position="166"/>
    </location>
</feature>
<protein>
    <recommendedName>
        <fullName evidence="5">Phosphoribosyl pyrophosphate synthetase</fullName>
    </recommendedName>
</protein>
<name>A0A7R9KWB4_9ACAR</name>
<accession>A0A7R9KWB4</accession>
<dbReference type="PANTHER" id="PTHR10210:SF53">
    <property type="entry name" value="GH23275P"/>
    <property type="match status" value="1"/>
</dbReference>
<keyword evidence="4" id="KW-1185">Reference proteome</keyword>
<dbReference type="OrthoDB" id="413572at2759"/>
<dbReference type="GO" id="GO:0005737">
    <property type="term" value="C:cytoplasm"/>
    <property type="evidence" value="ECO:0007669"/>
    <property type="project" value="TreeGrafter"/>
</dbReference>
<dbReference type="Pfam" id="PF14572">
    <property type="entry name" value="Pribosyl_synth"/>
    <property type="match status" value="1"/>
</dbReference>
<dbReference type="Proteomes" id="UP000759131">
    <property type="component" value="Unassembled WGS sequence"/>
</dbReference>
<dbReference type="GO" id="GO:0000287">
    <property type="term" value="F:magnesium ion binding"/>
    <property type="evidence" value="ECO:0007669"/>
    <property type="project" value="InterPro"/>
</dbReference>
<evidence type="ECO:0008006" key="5">
    <source>
        <dbReference type="Google" id="ProtNLM"/>
    </source>
</evidence>
<dbReference type="EMBL" id="OC861450">
    <property type="protein sequence ID" value="CAD7629470.1"/>
    <property type="molecule type" value="Genomic_DNA"/>
</dbReference>